<organism evidence="2 3">
    <name type="scientific">Rhizophagus irregularis</name>
    <dbReference type="NCBI Taxonomy" id="588596"/>
    <lineage>
        <taxon>Eukaryota</taxon>
        <taxon>Fungi</taxon>
        <taxon>Fungi incertae sedis</taxon>
        <taxon>Mucoromycota</taxon>
        <taxon>Glomeromycotina</taxon>
        <taxon>Glomeromycetes</taxon>
        <taxon>Glomerales</taxon>
        <taxon>Glomeraceae</taxon>
        <taxon>Rhizophagus</taxon>
    </lineage>
</organism>
<dbReference type="Proteomes" id="UP000234323">
    <property type="component" value="Unassembled WGS sequence"/>
</dbReference>
<reference evidence="2 3" key="1">
    <citation type="submission" date="2015-10" db="EMBL/GenBank/DDBJ databases">
        <title>Genome analyses suggest a sexual origin of heterokaryosis in a supposedly ancient asexual fungus.</title>
        <authorList>
            <person name="Ropars J."/>
            <person name="Sedzielewska K."/>
            <person name="Noel J."/>
            <person name="Charron P."/>
            <person name="Farinelli L."/>
            <person name="Marton T."/>
            <person name="Kruger M."/>
            <person name="Pelin A."/>
            <person name="Brachmann A."/>
            <person name="Corradi N."/>
        </authorList>
    </citation>
    <scope>NUCLEOTIDE SEQUENCE [LARGE SCALE GENOMIC DNA]</scope>
    <source>
        <strain evidence="2 3">A4</strain>
    </source>
</reference>
<proteinExistence type="predicted"/>
<keyword evidence="3" id="KW-1185">Reference proteome</keyword>
<feature type="region of interest" description="Disordered" evidence="1">
    <location>
        <begin position="1"/>
        <end position="25"/>
    </location>
</feature>
<dbReference type="AlphaFoldDB" id="A0A2I1H6P9"/>
<comment type="caution">
    <text evidence="2">The sequence shown here is derived from an EMBL/GenBank/DDBJ whole genome shotgun (WGS) entry which is preliminary data.</text>
</comment>
<evidence type="ECO:0000313" key="3">
    <source>
        <dbReference type="Proteomes" id="UP000234323"/>
    </source>
</evidence>
<name>A0A2I1H6P9_9GLOM</name>
<evidence type="ECO:0000256" key="1">
    <source>
        <dbReference type="SAM" id="MobiDB-lite"/>
    </source>
</evidence>
<evidence type="ECO:0000313" key="2">
    <source>
        <dbReference type="EMBL" id="PKY54556.1"/>
    </source>
</evidence>
<sequence>MKRKARSLFSENLENDMPTPTTPFTSSTTVNINSDILVSSNDLPMTPKSIQTLKKLKHIENKLTECKQIENPFIIINLQENKENIESKVSYWHHYSYQYRPISPTRFIFKVSVTYDCEKYMEYSNETSTNFSLASSELIRGINHQSLEMILAMLGITQQYTKKMYHENQKKLFHPICEKTEKSANQAFQLTCEYIKNIKEKILPISFDVSWSHVRNTNQASSEFIFAKKLDKYPYKSIFRFHYIEKLHKRKNKNGKTVIVHEGNHAL</sequence>
<accession>A0A2I1H6P9</accession>
<dbReference type="VEuPathDB" id="FungiDB:RhiirA1_477801"/>
<dbReference type="EMBL" id="LLXI01001631">
    <property type="protein sequence ID" value="PKY54556.1"/>
    <property type="molecule type" value="Genomic_DNA"/>
</dbReference>
<protein>
    <submittedName>
        <fullName evidence="2">Uncharacterized protein</fullName>
    </submittedName>
</protein>
<gene>
    <name evidence="2" type="ORF">RhiirA4_473428</name>
</gene>
<dbReference type="VEuPathDB" id="FungiDB:RhiirA1_403094"/>